<organism evidence="1 2">
    <name type="scientific">Pseudomonas amygdali pv. lachrymans</name>
    <name type="common">Pseudomonas syringae pv. lachrymans</name>
    <dbReference type="NCBI Taxonomy" id="53707"/>
    <lineage>
        <taxon>Bacteria</taxon>
        <taxon>Pseudomonadati</taxon>
        <taxon>Pseudomonadota</taxon>
        <taxon>Gammaproteobacteria</taxon>
        <taxon>Pseudomonadales</taxon>
        <taxon>Pseudomonadaceae</taxon>
        <taxon>Pseudomonas</taxon>
        <taxon>Pseudomonas amygdali</taxon>
    </lineage>
</organism>
<evidence type="ECO:0000313" key="2">
    <source>
        <dbReference type="Proteomes" id="UP000037943"/>
    </source>
</evidence>
<dbReference type="Proteomes" id="UP000037943">
    <property type="component" value="Unassembled WGS sequence"/>
</dbReference>
<sequence length="38" mass="4440">MSDSQYITELLDNQMPRQILMHAHPELREKVFGLDLGL</sequence>
<reference evidence="1 2" key="1">
    <citation type="submission" date="2015-10" db="EMBL/GenBank/DDBJ databases">
        <title>Comparative genomics and high-throughput reverse genetic screens identify a new phytobacterial MAMP and an Arabidopsis receptor required for immune elicitation.</title>
        <authorList>
            <person name="Mott G.A."/>
            <person name="Thakur S."/>
            <person name="Wang P.W."/>
            <person name="Desveaux D."/>
            <person name="Guttman D.S."/>
        </authorList>
    </citation>
    <scope>NUCLEOTIDE SEQUENCE [LARGE SCALE GENOMIC DNA]</scope>
    <source>
        <strain evidence="1 2">107</strain>
    </source>
</reference>
<proteinExistence type="predicted"/>
<comment type="caution">
    <text evidence="1">The sequence shown here is derived from an EMBL/GenBank/DDBJ whole genome shotgun (WGS) entry which is preliminary data.</text>
</comment>
<gene>
    <name evidence="1" type="ORF">AC499_0924</name>
</gene>
<dbReference type="EMBL" id="LGLK01000057">
    <property type="protein sequence ID" value="KPC17722.1"/>
    <property type="molecule type" value="Genomic_DNA"/>
</dbReference>
<evidence type="ECO:0000313" key="1">
    <source>
        <dbReference type="EMBL" id="KPC17722.1"/>
    </source>
</evidence>
<name>A0ABR5KSE1_PSEAV</name>
<accession>A0ABR5KSE1</accession>
<protein>
    <submittedName>
        <fullName evidence="1">Uncharacterized protein</fullName>
    </submittedName>
</protein>
<keyword evidence="2" id="KW-1185">Reference proteome</keyword>